<sequence>MPPLCHRLLSAALPSPPQRRSALASSAPLCPRLLSAALPSPPQRRSALASSAPLCHEPDGLLLLLLLPLPGVQLPEPVRLLPSAAPAPRPGPQPAGAGVPAVPAVPPVPPVPAAAPAAPARRRAARRGRVHPGQHRLQPAAAGPVARRPALAAPRPLAAGRPGVRPGGGRQAAGELGVLLLRVAHRLLPVPDGGVRPAAPGGQPALPGAAAAAAGAPRRPEGAGAVAAGPRRGAPGPAAPHLLLLHQRPGRPAAGAGHHRRAAAAQPLLLRTRPARRHAQRPQDGAEPEGQRAPGQGVRPHRPHHLLSSRPRSVVSVCGVCVCYYK</sequence>
<protein>
    <submittedName>
        <fullName evidence="2">Uncharacterized protein</fullName>
    </submittedName>
</protein>
<feature type="compositionally biased region" description="Basic residues" evidence="1">
    <location>
        <begin position="120"/>
        <end position="134"/>
    </location>
</feature>
<dbReference type="AlphaFoldDB" id="A0A4Z2E3H3"/>
<evidence type="ECO:0000256" key="1">
    <source>
        <dbReference type="SAM" id="MobiDB-lite"/>
    </source>
</evidence>
<feature type="compositionally biased region" description="Low complexity" evidence="1">
    <location>
        <begin position="138"/>
        <end position="148"/>
    </location>
</feature>
<feature type="region of interest" description="Disordered" evidence="1">
    <location>
        <begin position="113"/>
        <end position="148"/>
    </location>
</feature>
<feature type="compositionally biased region" description="Low complexity" evidence="1">
    <location>
        <begin position="196"/>
        <end position="238"/>
    </location>
</feature>
<organism evidence="2 3">
    <name type="scientific">Liparis tanakae</name>
    <name type="common">Tanaka's snailfish</name>
    <dbReference type="NCBI Taxonomy" id="230148"/>
    <lineage>
        <taxon>Eukaryota</taxon>
        <taxon>Metazoa</taxon>
        <taxon>Chordata</taxon>
        <taxon>Craniata</taxon>
        <taxon>Vertebrata</taxon>
        <taxon>Euteleostomi</taxon>
        <taxon>Actinopterygii</taxon>
        <taxon>Neopterygii</taxon>
        <taxon>Teleostei</taxon>
        <taxon>Neoteleostei</taxon>
        <taxon>Acanthomorphata</taxon>
        <taxon>Eupercaria</taxon>
        <taxon>Perciformes</taxon>
        <taxon>Cottioidei</taxon>
        <taxon>Cottales</taxon>
        <taxon>Liparidae</taxon>
        <taxon>Liparis</taxon>
    </lineage>
</organism>
<reference evidence="2 3" key="1">
    <citation type="submission" date="2019-03" db="EMBL/GenBank/DDBJ databases">
        <title>First draft genome of Liparis tanakae, snailfish: a comprehensive survey of snailfish specific genes.</title>
        <authorList>
            <person name="Kim W."/>
            <person name="Song I."/>
            <person name="Jeong J.-H."/>
            <person name="Kim D."/>
            <person name="Kim S."/>
            <person name="Ryu S."/>
            <person name="Song J.Y."/>
            <person name="Lee S.K."/>
        </authorList>
    </citation>
    <scope>NUCLEOTIDE SEQUENCE [LARGE SCALE GENOMIC DNA]</scope>
    <source>
        <tissue evidence="2">Muscle</tissue>
    </source>
</reference>
<name>A0A4Z2E3H3_9TELE</name>
<feature type="region of interest" description="Disordered" evidence="1">
    <location>
        <begin position="267"/>
        <end position="310"/>
    </location>
</feature>
<accession>A0A4Z2E3H3</accession>
<evidence type="ECO:0000313" key="2">
    <source>
        <dbReference type="EMBL" id="TNN23279.1"/>
    </source>
</evidence>
<evidence type="ECO:0000313" key="3">
    <source>
        <dbReference type="Proteomes" id="UP000314294"/>
    </source>
</evidence>
<feature type="region of interest" description="Disordered" evidence="1">
    <location>
        <begin position="194"/>
        <end position="238"/>
    </location>
</feature>
<gene>
    <name evidence="2" type="ORF">EYF80_066601</name>
</gene>
<dbReference type="EMBL" id="SRLO01019097">
    <property type="protein sequence ID" value="TNN23279.1"/>
    <property type="molecule type" value="Genomic_DNA"/>
</dbReference>
<comment type="caution">
    <text evidence="2">The sequence shown here is derived from an EMBL/GenBank/DDBJ whole genome shotgun (WGS) entry which is preliminary data.</text>
</comment>
<proteinExistence type="predicted"/>
<dbReference type="Proteomes" id="UP000314294">
    <property type="component" value="Unassembled WGS sequence"/>
</dbReference>
<keyword evidence="3" id="KW-1185">Reference proteome</keyword>